<feature type="compositionally biased region" description="Polar residues" evidence="1">
    <location>
        <begin position="251"/>
        <end position="272"/>
    </location>
</feature>
<dbReference type="EMBL" id="CP063407">
    <property type="protein sequence ID" value="QSZ32667.1"/>
    <property type="molecule type" value="Genomic_DNA"/>
</dbReference>
<feature type="region of interest" description="Disordered" evidence="1">
    <location>
        <begin position="148"/>
        <end position="172"/>
    </location>
</feature>
<name>A0A8A3PC41_9HELO</name>
<feature type="region of interest" description="Disordered" evidence="1">
    <location>
        <begin position="296"/>
        <end position="345"/>
    </location>
</feature>
<dbReference type="AlphaFoldDB" id="A0A8A3PC41"/>
<feature type="region of interest" description="Disordered" evidence="1">
    <location>
        <begin position="249"/>
        <end position="272"/>
    </location>
</feature>
<feature type="compositionally biased region" description="Basic and acidic residues" evidence="1">
    <location>
        <begin position="333"/>
        <end position="345"/>
    </location>
</feature>
<evidence type="ECO:0000256" key="1">
    <source>
        <dbReference type="SAM" id="MobiDB-lite"/>
    </source>
</evidence>
<organism evidence="2 3">
    <name type="scientific">Monilinia vaccinii-corymbosi</name>
    <dbReference type="NCBI Taxonomy" id="61207"/>
    <lineage>
        <taxon>Eukaryota</taxon>
        <taxon>Fungi</taxon>
        <taxon>Dikarya</taxon>
        <taxon>Ascomycota</taxon>
        <taxon>Pezizomycotina</taxon>
        <taxon>Leotiomycetes</taxon>
        <taxon>Helotiales</taxon>
        <taxon>Sclerotiniaceae</taxon>
        <taxon>Monilinia</taxon>
    </lineage>
</organism>
<feature type="region of interest" description="Disordered" evidence="1">
    <location>
        <begin position="360"/>
        <end position="379"/>
    </location>
</feature>
<evidence type="ECO:0000313" key="2">
    <source>
        <dbReference type="EMBL" id="QSZ32667.1"/>
    </source>
</evidence>
<sequence length="412" mass="46597">MCNLIFTLCPTCSKVAAHSRVKKCADRANPLICTPSPCIKSEIRVLAKNPCVSCTNPHQEHSNTVRALTRDILEETSLQIPEWRPTPPPKDHPILPKWTVETLTAIQTEELFFNHITRHHGVKINRQGLPSRRKEIPLCLVAGVAGGNRKPARPYRRPQRFPLPGTSRQQGRVRATIDLPPSAWNNRRRISRLGIAPAPRARSLQASQPPAGRPACLVPEGIGKRKQAQDQDCIVSPPLTLQIPVKAPTSAHLQATDPTPSSATSAQSEYLISRPSSQVQRFSAVSFAQIPSHFDLRPVSIPSPLRTPTPQQRAQERERRETLNQIQEQVQQRQERESQERKRQELELQRLETQQIQDFQQCDQEQRPRSEVAPPRTVNDVQFQSVRPLKSKRSLRLISRLRSFSPLRGFDA</sequence>
<proteinExistence type="predicted"/>
<dbReference type="Proteomes" id="UP000672032">
    <property type="component" value="Chromosome 3"/>
</dbReference>
<keyword evidence="3" id="KW-1185">Reference proteome</keyword>
<accession>A0A8A3PC41</accession>
<reference evidence="2" key="1">
    <citation type="submission" date="2020-10" db="EMBL/GenBank/DDBJ databases">
        <title>Genome Sequence of Monilinia vaccinii-corymbosi Sheds Light on Mummy Berry Disease Infection of Blueberry and Mating Type.</title>
        <authorList>
            <person name="Yow A.G."/>
            <person name="Zhang Y."/>
            <person name="Bansal K."/>
            <person name="Eacker S.M."/>
            <person name="Sullivan S."/>
            <person name="Liachko I."/>
            <person name="Cubeta M.A."/>
            <person name="Rollins J.A."/>
            <person name="Ashrafi H."/>
        </authorList>
    </citation>
    <scope>NUCLEOTIDE SEQUENCE</scope>
    <source>
        <strain evidence="2">RL-1</strain>
    </source>
</reference>
<gene>
    <name evidence="2" type="ORF">DSL72_002246</name>
</gene>
<evidence type="ECO:0000313" key="3">
    <source>
        <dbReference type="Proteomes" id="UP000672032"/>
    </source>
</evidence>
<feature type="compositionally biased region" description="Basic residues" evidence="1">
    <location>
        <begin position="150"/>
        <end position="159"/>
    </location>
</feature>
<dbReference type="OrthoDB" id="3554815at2759"/>
<protein>
    <submittedName>
        <fullName evidence="2">Uncharacterized protein</fullName>
    </submittedName>
</protein>